<dbReference type="RefSeq" id="WP_004832331.1">
    <property type="nucleotide sequence ID" value="NZ_DS483516.1"/>
</dbReference>
<gene>
    <name evidence="2" type="ORF">PEPMIC_00439</name>
</gene>
<keyword evidence="1" id="KW-1133">Transmembrane helix</keyword>
<reference evidence="2 3" key="1">
    <citation type="submission" date="2007-09" db="EMBL/GenBank/DDBJ databases">
        <title>Draft genome sequence of Peptostreptococcus micros (ATCC 33270).</title>
        <authorList>
            <person name="Sudarsanam P."/>
            <person name="Ley R."/>
            <person name="Guruge J."/>
            <person name="Turnbaugh P.J."/>
            <person name="Mahowald M."/>
            <person name="Liep D."/>
            <person name="Gordon J."/>
        </authorList>
    </citation>
    <scope>NUCLEOTIDE SEQUENCE [LARGE SCALE GENOMIC DNA]</scope>
    <source>
        <strain evidence="2 3">ATCC 33270</strain>
    </source>
</reference>
<name>A8SJ32_9FIRM</name>
<keyword evidence="1" id="KW-0812">Transmembrane</keyword>
<organism evidence="2 3">
    <name type="scientific">Parvimonas micra ATCC 33270</name>
    <dbReference type="NCBI Taxonomy" id="411465"/>
    <lineage>
        <taxon>Bacteria</taxon>
        <taxon>Bacillati</taxon>
        <taxon>Bacillota</taxon>
        <taxon>Tissierellia</taxon>
        <taxon>Tissierellales</taxon>
        <taxon>Peptoniphilaceae</taxon>
        <taxon>Parvimonas</taxon>
    </lineage>
</organism>
<dbReference type="EMBL" id="ABEE02000015">
    <property type="protein sequence ID" value="EDP24586.1"/>
    <property type="molecule type" value="Genomic_DNA"/>
</dbReference>
<evidence type="ECO:0000313" key="2">
    <source>
        <dbReference type="EMBL" id="EDP24586.1"/>
    </source>
</evidence>
<sequence>MEYLKIGIIIIVILLTVLLIYILYKNKKNSKLKDLEVATLTTIENDNLVEITKNSESHDKIIFDINIDTVSENIFDDNKLVEINDSKVISHVNSLIPGLIQTGISVRNLVNSTRDVYRVVLPAGAKLANSKTMKGAFRAIYHGADGIKGHANLVKDTTQKGIGIVTNSVSYVMNITSMVVGQYYMSQINNELDKINNNLSEIKNFQDNEYKGRVISLVSHIKNIADFKVEILEDNDLRLLKINKLERMEEECTKLLVQANLTIEGYSKKTDLKYEEYEKIVGESHNWFMYQNLLLYTLSKISDLSYTLNLGKASREQCSDILTKYKNDVSKIQNSLNSWHNEMVQSLNINLESNLIKRVGIDKVIHYPFILVNEKYNYRSIDENTTKMIIGQSPKFEIQSNYDTSELYNEDVQIISKGGKLYYLPLDKEK</sequence>
<dbReference type="AlphaFoldDB" id="A8SJ32"/>
<evidence type="ECO:0000313" key="3">
    <source>
        <dbReference type="Proteomes" id="UP000003162"/>
    </source>
</evidence>
<dbReference type="eggNOG" id="ENOG502ZBX7">
    <property type="taxonomic scope" value="Bacteria"/>
</dbReference>
<comment type="caution">
    <text evidence="2">The sequence shown here is derived from an EMBL/GenBank/DDBJ whole genome shotgun (WGS) entry which is preliminary data.</text>
</comment>
<proteinExistence type="predicted"/>
<feature type="transmembrane region" description="Helical" evidence="1">
    <location>
        <begin position="6"/>
        <end position="24"/>
    </location>
</feature>
<dbReference type="HOGENOM" id="CLU_735113_0_0_9"/>
<evidence type="ECO:0000256" key="1">
    <source>
        <dbReference type="SAM" id="Phobius"/>
    </source>
</evidence>
<reference evidence="2 3" key="2">
    <citation type="submission" date="2007-09" db="EMBL/GenBank/DDBJ databases">
        <authorList>
            <person name="Fulton L."/>
            <person name="Clifton S."/>
            <person name="Fulton B."/>
            <person name="Xu J."/>
            <person name="Minx P."/>
            <person name="Pepin K.H."/>
            <person name="Johnson M."/>
            <person name="Thiruvilangam P."/>
            <person name="Bhonagiri V."/>
            <person name="Nash W.E."/>
            <person name="Mardis E.R."/>
            <person name="Wilson R.K."/>
        </authorList>
    </citation>
    <scope>NUCLEOTIDE SEQUENCE [LARGE SCALE GENOMIC DNA]</scope>
    <source>
        <strain evidence="2 3">ATCC 33270</strain>
    </source>
</reference>
<accession>A8SJ32</accession>
<keyword evidence="1" id="KW-0472">Membrane</keyword>
<dbReference type="Proteomes" id="UP000003162">
    <property type="component" value="Unassembled WGS sequence"/>
</dbReference>
<protein>
    <submittedName>
        <fullName evidence="2">Uncharacterized protein</fullName>
    </submittedName>
</protein>